<keyword evidence="2" id="KW-0472">Membrane</keyword>
<evidence type="ECO:0000313" key="6">
    <source>
        <dbReference type="Proteomes" id="UP001178662"/>
    </source>
</evidence>
<feature type="domain" description="G5" evidence="3">
    <location>
        <begin position="321"/>
        <end position="402"/>
    </location>
</feature>
<dbReference type="Gene3D" id="2.20.230.10">
    <property type="entry name" value="Resuscitation-promoting factor rpfb"/>
    <property type="match status" value="1"/>
</dbReference>
<dbReference type="Gene3D" id="2.70.70.10">
    <property type="entry name" value="Glucose Permease (Domain IIA)"/>
    <property type="match status" value="1"/>
</dbReference>
<keyword evidence="2" id="KW-0812">Transmembrane</keyword>
<dbReference type="InterPro" id="IPR036779">
    <property type="entry name" value="LysM_dom_sf"/>
</dbReference>
<gene>
    <name evidence="5" type="ORF">P0Y55_16915</name>
</gene>
<protein>
    <submittedName>
        <fullName evidence="5">Peptidoglycan DD-metalloendopeptidase family protein</fullName>
    </submittedName>
</protein>
<dbReference type="SUPFAM" id="SSF54106">
    <property type="entry name" value="LysM domain"/>
    <property type="match status" value="1"/>
</dbReference>
<evidence type="ECO:0000256" key="1">
    <source>
        <dbReference type="ARBA" id="ARBA00022729"/>
    </source>
</evidence>
<feature type="transmembrane region" description="Helical" evidence="2">
    <location>
        <begin position="49"/>
        <end position="73"/>
    </location>
</feature>
<dbReference type="PROSITE" id="PS51782">
    <property type="entry name" value="LYSM"/>
    <property type="match status" value="1"/>
</dbReference>
<dbReference type="PROSITE" id="PS51109">
    <property type="entry name" value="G5"/>
    <property type="match status" value="1"/>
</dbReference>
<keyword evidence="1" id="KW-0732">Signal</keyword>
<dbReference type="Gene3D" id="3.10.350.10">
    <property type="entry name" value="LysM domain"/>
    <property type="match status" value="1"/>
</dbReference>
<evidence type="ECO:0000313" key="5">
    <source>
        <dbReference type="EMBL" id="WEK54217.1"/>
    </source>
</evidence>
<dbReference type="SUPFAM" id="SSF51261">
    <property type="entry name" value="Duplicated hybrid motif"/>
    <property type="match status" value="1"/>
</dbReference>
<evidence type="ECO:0000256" key="2">
    <source>
        <dbReference type="SAM" id="Phobius"/>
    </source>
</evidence>
<dbReference type="InterPro" id="IPR016047">
    <property type="entry name" value="M23ase_b-sheet_dom"/>
</dbReference>
<dbReference type="CDD" id="cd12797">
    <property type="entry name" value="M23_peptidase"/>
    <property type="match status" value="1"/>
</dbReference>
<dbReference type="Proteomes" id="UP001178662">
    <property type="component" value="Chromosome"/>
</dbReference>
<name>A0AA95JCT2_9BACL</name>
<accession>A0AA95JCT2</accession>
<dbReference type="InterPro" id="IPR018392">
    <property type="entry name" value="LysM"/>
</dbReference>
<dbReference type="SMART" id="SM00257">
    <property type="entry name" value="LysM"/>
    <property type="match status" value="1"/>
</dbReference>
<dbReference type="Pfam" id="PF07501">
    <property type="entry name" value="G5"/>
    <property type="match status" value="1"/>
</dbReference>
<dbReference type="GO" id="GO:0004222">
    <property type="term" value="F:metalloendopeptidase activity"/>
    <property type="evidence" value="ECO:0007669"/>
    <property type="project" value="TreeGrafter"/>
</dbReference>
<dbReference type="InterPro" id="IPR050570">
    <property type="entry name" value="Cell_wall_metabolism_enzyme"/>
</dbReference>
<dbReference type="PANTHER" id="PTHR21666">
    <property type="entry name" value="PEPTIDASE-RELATED"/>
    <property type="match status" value="1"/>
</dbReference>
<dbReference type="AlphaFoldDB" id="A0AA95JCT2"/>
<dbReference type="InterPro" id="IPR011098">
    <property type="entry name" value="G5_dom"/>
</dbReference>
<sequence>MAVFRGTDRIRSAKVALRRTFRRVRSQDLKVLTYVRAIMKFFKNINSRTYRIAMVAAAAIIVVTGVVTTVVVARQNYVEAHMVPYYNVVLDGVSVGEISDKDKVAKLLSDKAAQLNKTNSKVIMVMDNQSVTYTDEKAYKKVTDDEATLTRLQGMLTTHAVGVVITVDGKKVGVVRDQQTADALLQKVKDLYVPAAAVATTSKKSGPEVRALAYTAKSADDESTSDPQSEIESISFIESVALTSEAIDASELSDLDELFATLTEGEPIPREYTVVSGDCVGCIASKLNISDELIYANNPWIKNDMIHIGDVIDLSESEPPMLNVESIEQVTQLEVIDPPVVYEKDDSIRLGQSKVRTEGKEGQQEVTYRQVKRNGGLIEEEIVKQTIIVEAVPTVILKGTKVIKGQGTGKFSWPVSSARLTSYLGKRWGRMHNGIDMIGKSTIKAADTGIVTFAGFKSGLGNCIIIDHKNGFETVYGHMKSLNAKKGQIVEKGDAIGVMGNTGHSTGTHLHFEIHLNDVVKNPLSYLK</sequence>
<feature type="domain" description="LysM" evidence="4">
    <location>
        <begin position="270"/>
        <end position="314"/>
    </location>
</feature>
<dbReference type="EMBL" id="CP119317">
    <property type="protein sequence ID" value="WEK54217.1"/>
    <property type="molecule type" value="Genomic_DNA"/>
</dbReference>
<keyword evidence="6" id="KW-1185">Reference proteome</keyword>
<dbReference type="PANTHER" id="PTHR21666:SF289">
    <property type="entry name" value="L-ALA--D-GLU ENDOPEPTIDASE"/>
    <property type="match status" value="1"/>
</dbReference>
<dbReference type="SMART" id="SM01208">
    <property type="entry name" value="G5"/>
    <property type="match status" value="1"/>
</dbReference>
<keyword evidence="2" id="KW-1133">Transmembrane helix</keyword>
<proteinExistence type="predicted"/>
<dbReference type="CDD" id="cd00118">
    <property type="entry name" value="LysM"/>
    <property type="match status" value="1"/>
</dbReference>
<organism evidence="5 6">
    <name type="scientific">Candidatus Cohnella colombiensis</name>
    <dbReference type="NCBI Taxonomy" id="3121368"/>
    <lineage>
        <taxon>Bacteria</taxon>
        <taxon>Bacillati</taxon>
        <taxon>Bacillota</taxon>
        <taxon>Bacilli</taxon>
        <taxon>Bacillales</taxon>
        <taxon>Paenibacillaceae</taxon>
        <taxon>Cohnella</taxon>
    </lineage>
</organism>
<dbReference type="Pfam" id="PF01551">
    <property type="entry name" value="Peptidase_M23"/>
    <property type="match status" value="1"/>
</dbReference>
<evidence type="ECO:0000259" key="3">
    <source>
        <dbReference type="PROSITE" id="PS51109"/>
    </source>
</evidence>
<evidence type="ECO:0000259" key="4">
    <source>
        <dbReference type="PROSITE" id="PS51782"/>
    </source>
</evidence>
<dbReference type="InterPro" id="IPR011055">
    <property type="entry name" value="Dup_hybrid_motif"/>
</dbReference>
<reference evidence="5" key="1">
    <citation type="submission" date="2023-03" db="EMBL/GenBank/DDBJ databases">
        <title>Andean soil-derived lignocellulolytic bacterial consortium as a source of novel taxa and putative plastic-active enzymes.</title>
        <authorList>
            <person name="Diaz-Garcia L."/>
            <person name="Chuvochina M."/>
            <person name="Feuerriegel G."/>
            <person name="Bunk B."/>
            <person name="Sproer C."/>
            <person name="Streit W.R."/>
            <person name="Rodriguez L.M."/>
            <person name="Overmann J."/>
            <person name="Jimenez D.J."/>
        </authorList>
    </citation>
    <scope>NUCLEOTIDE SEQUENCE</scope>
    <source>
        <strain evidence="5">MAG 2441</strain>
    </source>
</reference>